<evidence type="ECO:0000313" key="2">
    <source>
        <dbReference type="EMBL" id="GBL94837.1"/>
    </source>
</evidence>
<evidence type="ECO:0000313" key="3">
    <source>
        <dbReference type="Proteomes" id="UP000499080"/>
    </source>
</evidence>
<feature type="signal peptide" evidence="1">
    <location>
        <begin position="1"/>
        <end position="22"/>
    </location>
</feature>
<keyword evidence="3" id="KW-1185">Reference proteome</keyword>
<dbReference type="AlphaFoldDB" id="A0A4Y2BT73"/>
<sequence>MSVPVLLFVVPVLLLESDMVLLLERQTPSDVPSTAGMLLERPKTAVGRASNCLLSSGVPVLLFKRRCCLSERLKLAQFCSYTIKAWNLISIYERCAQFHL</sequence>
<evidence type="ECO:0000256" key="1">
    <source>
        <dbReference type="SAM" id="SignalP"/>
    </source>
</evidence>
<protein>
    <recommendedName>
        <fullName evidence="4">Secreted protein</fullName>
    </recommendedName>
</protein>
<comment type="caution">
    <text evidence="2">The sequence shown here is derived from an EMBL/GenBank/DDBJ whole genome shotgun (WGS) entry which is preliminary data.</text>
</comment>
<name>A0A4Y2BT73_ARAVE</name>
<evidence type="ECO:0008006" key="4">
    <source>
        <dbReference type="Google" id="ProtNLM"/>
    </source>
</evidence>
<feature type="chain" id="PRO_5021383575" description="Secreted protein" evidence="1">
    <location>
        <begin position="23"/>
        <end position="100"/>
    </location>
</feature>
<proteinExistence type="predicted"/>
<gene>
    <name evidence="2" type="ORF">AVEN_197520_1</name>
</gene>
<reference evidence="2 3" key="1">
    <citation type="journal article" date="2019" name="Sci. Rep.">
        <title>Orb-weaving spider Araneus ventricosus genome elucidates the spidroin gene catalogue.</title>
        <authorList>
            <person name="Kono N."/>
            <person name="Nakamura H."/>
            <person name="Ohtoshi R."/>
            <person name="Moran D.A.P."/>
            <person name="Shinohara A."/>
            <person name="Yoshida Y."/>
            <person name="Fujiwara M."/>
            <person name="Mori M."/>
            <person name="Tomita M."/>
            <person name="Arakawa K."/>
        </authorList>
    </citation>
    <scope>NUCLEOTIDE SEQUENCE [LARGE SCALE GENOMIC DNA]</scope>
</reference>
<accession>A0A4Y2BT73</accession>
<dbReference type="Proteomes" id="UP000499080">
    <property type="component" value="Unassembled WGS sequence"/>
</dbReference>
<organism evidence="2 3">
    <name type="scientific">Araneus ventricosus</name>
    <name type="common">Orbweaver spider</name>
    <name type="synonym">Epeira ventricosa</name>
    <dbReference type="NCBI Taxonomy" id="182803"/>
    <lineage>
        <taxon>Eukaryota</taxon>
        <taxon>Metazoa</taxon>
        <taxon>Ecdysozoa</taxon>
        <taxon>Arthropoda</taxon>
        <taxon>Chelicerata</taxon>
        <taxon>Arachnida</taxon>
        <taxon>Araneae</taxon>
        <taxon>Araneomorphae</taxon>
        <taxon>Entelegynae</taxon>
        <taxon>Araneoidea</taxon>
        <taxon>Araneidae</taxon>
        <taxon>Araneus</taxon>
    </lineage>
</organism>
<dbReference type="EMBL" id="BGPR01000106">
    <property type="protein sequence ID" value="GBL94837.1"/>
    <property type="molecule type" value="Genomic_DNA"/>
</dbReference>
<keyword evidence="1" id="KW-0732">Signal</keyword>